<keyword evidence="5 6" id="KW-0012">Acyltransferase</keyword>
<evidence type="ECO:0000256" key="2">
    <source>
        <dbReference type="ARBA" id="ARBA00007317"/>
    </source>
</evidence>
<dbReference type="PROSITE" id="PS50968">
    <property type="entry name" value="BIOTINYL_LIPOYL"/>
    <property type="match status" value="2"/>
</dbReference>
<evidence type="ECO:0000256" key="7">
    <source>
        <dbReference type="SAM" id="MobiDB-lite"/>
    </source>
</evidence>
<evidence type="ECO:0000256" key="5">
    <source>
        <dbReference type="ARBA" id="ARBA00023315"/>
    </source>
</evidence>
<evidence type="ECO:0000256" key="6">
    <source>
        <dbReference type="RuleBase" id="RU003423"/>
    </source>
</evidence>
<dbReference type="RefSeq" id="WP_084745512.1">
    <property type="nucleotide sequence ID" value="NZ_CP020563.1"/>
</dbReference>
<dbReference type="EMBL" id="CP020563">
    <property type="protein sequence ID" value="ARF72163.1"/>
    <property type="molecule type" value="Genomic_DNA"/>
</dbReference>
<evidence type="ECO:0000256" key="3">
    <source>
        <dbReference type="ARBA" id="ARBA00022679"/>
    </source>
</evidence>
<dbReference type="PROSITE" id="PS00189">
    <property type="entry name" value="LIPOYL"/>
    <property type="match status" value="2"/>
</dbReference>
<dbReference type="PANTHER" id="PTHR43178:SF5">
    <property type="entry name" value="LIPOAMIDE ACYLTRANSFERASE COMPONENT OF BRANCHED-CHAIN ALPHA-KETO ACID DEHYDROGENASE COMPLEX, MITOCHONDRIAL"/>
    <property type="match status" value="1"/>
</dbReference>
<evidence type="ECO:0000313" key="11">
    <source>
        <dbReference type="Proteomes" id="UP000192251"/>
    </source>
</evidence>
<gene>
    <name evidence="10" type="ORF">B7C62_07670</name>
</gene>
<name>A0ABC8BQL0_9ACTN</name>
<dbReference type="Gene3D" id="2.40.50.100">
    <property type="match status" value="2"/>
</dbReference>
<dbReference type="SUPFAM" id="SSF51230">
    <property type="entry name" value="Single hybrid motif"/>
    <property type="match status" value="2"/>
</dbReference>
<dbReference type="Proteomes" id="UP000192251">
    <property type="component" value="Chromosome"/>
</dbReference>
<dbReference type="Pfam" id="PF02817">
    <property type="entry name" value="E3_binding"/>
    <property type="match status" value="1"/>
</dbReference>
<dbReference type="Gene3D" id="4.10.320.10">
    <property type="entry name" value="E3-binding domain"/>
    <property type="match status" value="1"/>
</dbReference>
<reference evidence="10 11" key="1">
    <citation type="submission" date="2017-04" db="EMBL/GenBank/DDBJ databases">
        <title>The complete genome sequence of Streptomyces albolongus YIM 101047, the producer of novel bafilomycins and novel odoriferous sesquiterpenoids.</title>
        <authorList>
            <person name="Yin M."/>
            <person name="Jiang Y."/>
        </authorList>
    </citation>
    <scope>NUCLEOTIDE SEQUENCE [LARGE SCALE GENOMIC DNA]</scope>
    <source>
        <strain evidence="10 11">YIM 101047</strain>
    </source>
</reference>
<evidence type="ECO:0000256" key="1">
    <source>
        <dbReference type="ARBA" id="ARBA00001938"/>
    </source>
</evidence>
<feature type="region of interest" description="Disordered" evidence="7">
    <location>
        <begin position="212"/>
        <end position="288"/>
    </location>
</feature>
<evidence type="ECO:0000259" key="9">
    <source>
        <dbReference type="PROSITE" id="PS51826"/>
    </source>
</evidence>
<keyword evidence="11" id="KW-1185">Reference proteome</keyword>
<dbReference type="PANTHER" id="PTHR43178">
    <property type="entry name" value="DIHYDROLIPOAMIDE ACETYLTRANSFERASE COMPONENT OF PYRUVATE DEHYDROGENASE COMPLEX"/>
    <property type="match status" value="1"/>
</dbReference>
<dbReference type="InterPro" id="IPR014276">
    <property type="entry name" value="2-oxoglutarate_DH_E2"/>
</dbReference>
<feature type="compositionally biased region" description="Low complexity" evidence="7">
    <location>
        <begin position="82"/>
        <end position="124"/>
    </location>
</feature>
<feature type="compositionally biased region" description="Low complexity" evidence="7">
    <location>
        <begin position="212"/>
        <end position="226"/>
    </location>
</feature>
<dbReference type="InterPro" id="IPR023213">
    <property type="entry name" value="CAT-like_dom_sf"/>
</dbReference>
<protein>
    <recommendedName>
        <fullName evidence="6">Dihydrolipoamide acetyltransferase component of pyruvate dehydrogenase complex</fullName>
        <ecNumber evidence="6">2.3.1.-</ecNumber>
    </recommendedName>
</protein>
<evidence type="ECO:0000313" key="10">
    <source>
        <dbReference type="EMBL" id="ARF72163.1"/>
    </source>
</evidence>
<dbReference type="InterPro" id="IPR001078">
    <property type="entry name" value="2-oxoacid_DH_actylTfrase"/>
</dbReference>
<dbReference type="InterPro" id="IPR000089">
    <property type="entry name" value="Biotin_lipoyl"/>
</dbReference>
<feature type="region of interest" description="Disordered" evidence="7">
    <location>
        <begin position="80"/>
        <end position="142"/>
    </location>
</feature>
<dbReference type="InterPro" id="IPR011053">
    <property type="entry name" value="Single_hybrid_motif"/>
</dbReference>
<feature type="compositionally biased region" description="Pro residues" evidence="7">
    <location>
        <begin position="244"/>
        <end position="281"/>
    </location>
</feature>
<evidence type="ECO:0000256" key="4">
    <source>
        <dbReference type="ARBA" id="ARBA00022823"/>
    </source>
</evidence>
<sequence length="600" mass="60191">MSVSVTLPALGESVTEGTVTRWLKAEGERVEADEPLLEVSTDKVDTEIPAPASGVLASIKVAEDETVEVGAELAVIDDGSGAPAEAAAPAAEAPAAPAEEAPAPAAEAPAAPAQEAPKAEAPAASGGSAEGTDVTLPALGESVTEGTVTRWLKEVGEEVAEDEPLLEVSTDKVDTEIPAPVAGVLLEIVVGEDETAEVGAKLAVIGAPGAAPAAAPAQPAAPAQEAPKAEAPKAEAPKQEAPAAPAPAPAAPAPAPVQAPSAPAAPAPAQPAPAAPAPAAPAAPSGDDGAYVTPLVRKLASENNVDLGSVKGTGVGGRIRKQDVVAAAEAAKAAAAAPAPAAVTAGGHAAAKAPKLEASPLRGQTVKMTRMRKVIGDNMMKALHSQAQLTSVLEVDITKLMKLRNQAKAAFAAREGVKLSPMPFFVKAAAQALKAHPVINARINEDEGTITYFDSENIGIAVDAEKGLMTPVIKGAGDLNIAGISKKTAELAGKARGGGLTPDDMSGATFTISNTGSRGALFDTVIVPPNQAAILGIGATVRRPVVIDHPDLGETIAVRDMTYLSLSYDHRLVDGADAARYLTSVKAILEAGEFEVELGL</sequence>
<evidence type="ECO:0000259" key="8">
    <source>
        <dbReference type="PROSITE" id="PS50968"/>
    </source>
</evidence>
<dbReference type="PROSITE" id="PS51826">
    <property type="entry name" value="PSBD"/>
    <property type="match status" value="1"/>
</dbReference>
<dbReference type="FunFam" id="3.30.559.10:FF:000007">
    <property type="entry name" value="Dihydrolipoamide acetyltransferase component of pyruvate dehydrogenase complex"/>
    <property type="match status" value="1"/>
</dbReference>
<dbReference type="AlphaFoldDB" id="A0ABC8BQL0"/>
<accession>A0ABC8BQL0</accession>
<dbReference type="Pfam" id="PF00198">
    <property type="entry name" value="2-oxoacid_dh"/>
    <property type="match status" value="1"/>
</dbReference>
<dbReference type="KEGG" id="kab:B7C62_07670"/>
<dbReference type="InterPro" id="IPR003016">
    <property type="entry name" value="2-oxoA_DH_lipoyl-BS"/>
</dbReference>
<comment type="similarity">
    <text evidence="2 6">Belongs to the 2-oxoacid dehydrogenase family.</text>
</comment>
<keyword evidence="4 6" id="KW-0450">Lipoyl</keyword>
<dbReference type="Gene3D" id="3.30.559.10">
    <property type="entry name" value="Chloramphenicol acetyltransferase-like domain"/>
    <property type="match status" value="1"/>
</dbReference>
<dbReference type="InterPro" id="IPR004167">
    <property type="entry name" value="PSBD"/>
</dbReference>
<feature type="compositionally biased region" description="Basic and acidic residues" evidence="7">
    <location>
        <begin position="227"/>
        <end position="238"/>
    </location>
</feature>
<comment type="cofactor">
    <cofactor evidence="1 6">
        <name>(R)-lipoate</name>
        <dbReference type="ChEBI" id="CHEBI:83088"/>
    </cofactor>
</comment>
<keyword evidence="3 6" id="KW-0808">Transferase</keyword>
<proteinExistence type="inferred from homology"/>
<dbReference type="NCBIfam" id="TIGR02927">
    <property type="entry name" value="SucB_Actino"/>
    <property type="match status" value="1"/>
</dbReference>
<dbReference type="SUPFAM" id="SSF52777">
    <property type="entry name" value="CoA-dependent acyltransferases"/>
    <property type="match status" value="1"/>
</dbReference>
<dbReference type="EC" id="2.3.1.-" evidence="6"/>
<dbReference type="GO" id="GO:0016746">
    <property type="term" value="F:acyltransferase activity"/>
    <property type="evidence" value="ECO:0007669"/>
    <property type="project" value="UniProtKB-KW"/>
</dbReference>
<organism evidence="10 11">
    <name type="scientific">Kitasatospora albolonga</name>
    <dbReference type="NCBI Taxonomy" id="68173"/>
    <lineage>
        <taxon>Bacteria</taxon>
        <taxon>Bacillati</taxon>
        <taxon>Actinomycetota</taxon>
        <taxon>Actinomycetes</taxon>
        <taxon>Kitasatosporales</taxon>
        <taxon>Streptomycetaceae</taxon>
        <taxon>Kitasatospora</taxon>
    </lineage>
</organism>
<dbReference type="SUPFAM" id="SSF47005">
    <property type="entry name" value="Peripheral subunit-binding domain of 2-oxo acid dehydrogenase complex"/>
    <property type="match status" value="1"/>
</dbReference>
<feature type="domain" description="Lipoyl-binding" evidence="8">
    <location>
        <begin position="2"/>
        <end position="77"/>
    </location>
</feature>
<dbReference type="Pfam" id="PF00364">
    <property type="entry name" value="Biotin_lipoyl"/>
    <property type="match status" value="2"/>
</dbReference>
<feature type="domain" description="Lipoyl-binding" evidence="8">
    <location>
        <begin position="131"/>
        <end position="206"/>
    </location>
</feature>
<dbReference type="CDD" id="cd06849">
    <property type="entry name" value="lipoyl_domain"/>
    <property type="match status" value="2"/>
</dbReference>
<feature type="domain" description="Peripheral subunit-binding (PSBD)" evidence="9">
    <location>
        <begin position="291"/>
        <end position="328"/>
    </location>
</feature>
<dbReference type="InterPro" id="IPR036625">
    <property type="entry name" value="E3-bd_dom_sf"/>
</dbReference>
<dbReference type="InterPro" id="IPR050743">
    <property type="entry name" value="2-oxoacid_DH_E2_comp"/>
</dbReference>